<protein>
    <submittedName>
        <fullName evidence="1">Uncharacterized protein</fullName>
    </submittedName>
</protein>
<dbReference type="AlphaFoldDB" id="A0A2T4DRA2"/>
<comment type="caution">
    <text evidence="1">The sequence shown here is derived from an EMBL/GenBank/DDBJ whole genome shotgun (WGS) entry which is preliminary data.</text>
</comment>
<evidence type="ECO:0000313" key="2">
    <source>
        <dbReference type="Proteomes" id="UP000240608"/>
    </source>
</evidence>
<evidence type="ECO:0000313" key="1">
    <source>
        <dbReference type="EMBL" id="PTB96340.1"/>
    </source>
</evidence>
<dbReference type="Proteomes" id="UP000240608">
    <property type="component" value="Unassembled WGS sequence"/>
</dbReference>
<name>A0A2T4DRA2_9BACT</name>
<accession>A0A2T4DRA2</accession>
<dbReference type="EMBL" id="PYVU01000055">
    <property type="protein sequence ID" value="PTB96340.1"/>
    <property type="molecule type" value="Genomic_DNA"/>
</dbReference>
<gene>
    <name evidence="1" type="ORF">C9994_07790</name>
</gene>
<organism evidence="1 2">
    <name type="scientific">Marivirga lumbricoides</name>
    <dbReference type="NCBI Taxonomy" id="1046115"/>
    <lineage>
        <taxon>Bacteria</taxon>
        <taxon>Pseudomonadati</taxon>
        <taxon>Bacteroidota</taxon>
        <taxon>Cytophagia</taxon>
        <taxon>Cytophagales</taxon>
        <taxon>Marivirgaceae</taxon>
        <taxon>Marivirga</taxon>
    </lineage>
</organism>
<proteinExistence type="predicted"/>
<reference evidence="1 2" key="1">
    <citation type="submission" date="2018-03" db="EMBL/GenBank/DDBJ databases">
        <title>Cross-interface Injection: A General Nanoliter Liquid Handling Method Applied to Single Cells Genome Amplification Automated Nanoliter Liquid Handling Applied to Single Cell Multiple Displacement Amplification.</title>
        <authorList>
            <person name="Yun J."/>
            <person name="Xu P."/>
            <person name="Xu J."/>
            <person name="Dai X."/>
            <person name="Wang Y."/>
            <person name="Zheng X."/>
            <person name="Cao C."/>
            <person name="Yi Q."/>
            <person name="Zhu Y."/>
            <person name="Wang L."/>
            <person name="Dong Z."/>
            <person name="Huang Y."/>
            <person name="Huang L."/>
            <person name="Du W."/>
        </authorList>
    </citation>
    <scope>NUCLEOTIDE SEQUENCE [LARGE SCALE GENOMIC DNA]</scope>
    <source>
        <strain evidence="1 2">Z-D1-2</strain>
    </source>
</reference>
<sequence>MTRLRKVKIKFRDSSKNIGYFHRFVYLQSNFETETKALIELESGDLELIDLISIKFIDKHNSVSEKH</sequence>